<dbReference type="EMBL" id="JBHUFV010000018">
    <property type="protein sequence ID" value="MFD1932220.1"/>
    <property type="molecule type" value="Genomic_DNA"/>
</dbReference>
<name>A0ABW4STG6_9ACTN</name>
<dbReference type="RefSeq" id="WP_379572284.1">
    <property type="nucleotide sequence ID" value="NZ_JBHUFV010000018.1"/>
</dbReference>
<gene>
    <name evidence="2" type="ORF">ACFSKW_12120</name>
</gene>
<reference evidence="3" key="1">
    <citation type="journal article" date="2019" name="Int. J. Syst. Evol. Microbiol.">
        <title>The Global Catalogue of Microorganisms (GCM) 10K type strain sequencing project: providing services to taxonomists for standard genome sequencing and annotation.</title>
        <authorList>
            <consortium name="The Broad Institute Genomics Platform"/>
            <consortium name="The Broad Institute Genome Sequencing Center for Infectious Disease"/>
            <person name="Wu L."/>
            <person name="Ma J."/>
        </authorList>
    </citation>
    <scope>NUCLEOTIDE SEQUENCE [LARGE SCALE GENOMIC DNA]</scope>
    <source>
        <strain evidence="3">ICMP 6774ER</strain>
    </source>
</reference>
<keyword evidence="3" id="KW-1185">Reference proteome</keyword>
<protein>
    <submittedName>
        <fullName evidence="2">Uncharacterized protein</fullName>
    </submittedName>
</protein>
<comment type="caution">
    <text evidence="2">The sequence shown here is derived from an EMBL/GenBank/DDBJ whole genome shotgun (WGS) entry which is preliminary data.</text>
</comment>
<evidence type="ECO:0000256" key="1">
    <source>
        <dbReference type="SAM" id="Coils"/>
    </source>
</evidence>
<accession>A0ABW4STG6</accession>
<organism evidence="2 3">
    <name type="scientific">Nonomuraea mangrovi</name>
    <dbReference type="NCBI Taxonomy" id="2316207"/>
    <lineage>
        <taxon>Bacteria</taxon>
        <taxon>Bacillati</taxon>
        <taxon>Actinomycetota</taxon>
        <taxon>Actinomycetes</taxon>
        <taxon>Streptosporangiales</taxon>
        <taxon>Streptosporangiaceae</taxon>
        <taxon>Nonomuraea</taxon>
    </lineage>
</organism>
<evidence type="ECO:0000313" key="2">
    <source>
        <dbReference type="EMBL" id="MFD1932220.1"/>
    </source>
</evidence>
<proteinExistence type="predicted"/>
<evidence type="ECO:0000313" key="3">
    <source>
        <dbReference type="Proteomes" id="UP001597368"/>
    </source>
</evidence>
<dbReference type="Proteomes" id="UP001597368">
    <property type="component" value="Unassembled WGS sequence"/>
</dbReference>
<sequence length="143" mass="15771">MDGTLTIETPTIPGYAVYLTLMDWYLHLTQGQTLALRDLLMGKGNPWGGIVELDGQGEEIALSVVNRRGETVVRVLVDGEEDPAYVVLDDEERRAFADALLYTSASPAERAGMEAVDKVRTAMRTELEQLREQARRMNDSGGA</sequence>
<feature type="coiled-coil region" evidence="1">
    <location>
        <begin position="113"/>
        <end position="140"/>
    </location>
</feature>
<keyword evidence="1" id="KW-0175">Coiled coil</keyword>